<evidence type="ECO:0000256" key="1">
    <source>
        <dbReference type="ARBA" id="ARBA00004141"/>
    </source>
</evidence>
<accession>A0A017T6E4</accession>
<dbReference type="Pfam" id="PF03169">
    <property type="entry name" value="OPT"/>
    <property type="match status" value="2"/>
</dbReference>
<feature type="transmembrane region" description="Helical" evidence="7">
    <location>
        <begin position="289"/>
        <end position="309"/>
    </location>
</feature>
<feature type="compositionally biased region" description="Basic and acidic residues" evidence="6">
    <location>
        <begin position="12"/>
        <end position="27"/>
    </location>
</feature>
<name>A0A017T6E4_9BACT</name>
<evidence type="ECO:0000256" key="7">
    <source>
        <dbReference type="SAM" id="Phobius"/>
    </source>
</evidence>
<feature type="transmembrane region" description="Helical" evidence="7">
    <location>
        <begin position="93"/>
        <end position="112"/>
    </location>
</feature>
<dbReference type="Proteomes" id="UP000019678">
    <property type="component" value="Unassembled WGS sequence"/>
</dbReference>
<feature type="transmembrane region" description="Helical" evidence="7">
    <location>
        <begin position="736"/>
        <end position="759"/>
    </location>
</feature>
<protein>
    <recommendedName>
        <fullName evidence="10">Oligopeptide transporter, OPT family</fullName>
    </recommendedName>
</protein>
<keyword evidence="4 7" id="KW-1133">Transmembrane helix</keyword>
<feature type="transmembrane region" description="Helical" evidence="7">
    <location>
        <begin position="703"/>
        <end position="724"/>
    </location>
</feature>
<dbReference type="STRING" id="1192034.CAP_4634"/>
<evidence type="ECO:0000256" key="4">
    <source>
        <dbReference type="ARBA" id="ARBA00022989"/>
    </source>
</evidence>
<evidence type="ECO:0000256" key="3">
    <source>
        <dbReference type="ARBA" id="ARBA00022692"/>
    </source>
</evidence>
<feature type="compositionally biased region" description="Polar residues" evidence="6">
    <location>
        <begin position="1"/>
        <end position="10"/>
    </location>
</feature>
<organism evidence="8 9">
    <name type="scientific">Chondromyces apiculatus DSM 436</name>
    <dbReference type="NCBI Taxonomy" id="1192034"/>
    <lineage>
        <taxon>Bacteria</taxon>
        <taxon>Pseudomonadati</taxon>
        <taxon>Myxococcota</taxon>
        <taxon>Polyangia</taxon>
        <taxon>Polyangiales</taxon>
        <taxon>Polyangiaceae</taxon>
        <taxon>Chondromyces</taxon>
    </lineage>
</organism>
<keyword evidence="3 7" id="KW-0812">Transmembrane</keyword>
<feature type="transmembrane region" description="Helical" evidence="7">
    <location>
        <begin position="380"/>
        <end position="399"/>
    </location>
</feature>
<proteinExistence type="predicted"/>
<dbReference type="EMBL" id="ASRX01000035">
    <property type="protein sequence ID" value="EYF04370.1"/>
    <property type="molecule type" value="Genomic_DNA"/>
</dbReference>
<evidence type="ECO:0000313" key="8">
    <source>
        <dbReference type="EMBL" id="EYF04370.1"/>
    </source>
</evidence>
<keyword evidence="9" id="KW-1185">Reference proteome</keyword>
<sequence>MASTSDTASTPPDRDDATSTPEGEAHAGESVGRPLDVRPDGTPMTQEEIDEHWLKHVYRPDEPQLTPRAVVTGMLLGGVMSLSNLYVGLKVGWALAVTVTAAVLAFGIFSGLRRVLPVGPFKRSFSSLENNVMASAASAAGYFTGAGMTSAIPALFMTTGRVLAPWELASWMLAVSFLGVLLAVPMRRQMIDVDRLPFPEGMAYAETIRSLHAAPGEARKKALALGYGVLAGAVVKLASGVTGLVKPVAVALKSPLLPEHLPVLTKWAPLTLGFQTDLLMIGAGAIMGLRIAVGLAIGAVVGWGVLGTWLHTHGLAGATAGYQTVRTFIVWPGVTLVVVSGLLAFGLKWRTVVAALKGLGRMTSGQKAGGMADLEVPTTWFVRGILVCTVMVVVLGWLIFEIPMWMGFLGVLLSTLLSIVAARATGETSITPTGALGKISQLLFGGLAVGNTQINIMASSITAGSAIHAADLLTDLKGGYMLGGKPRNQFISQFFGILAGAVFCVPAYMILATPERLGTAEFPAPAAKTWQAVAELLAGGVDTKVRGQAVATASEVQGLPLKLVPVGTRVGDAVRIEVGPNQGEYRIVALVDKTLVMDRALPAPAEAGVGVTVVERGAASLAGPLRTMPAMMLDMAPPGTVAGDWVKWETGGHDLWWTVKARVGDRLVLDRPVVDPRDEAQAPLGGTLNVEVRKESLPPYGMMAVLIAAVVAVVLTLVEVYAPARVKKWVPSPTGMGLGMVVAGYDSISMMIGAVLAWIFEKVKPALAEKYTLAGASGIMAGASLAGILIIVLSQVVQVFATP</sequence>
<comment type="caution">
    <text evidence="8">The sequence shown here is derived from an EMBL/GenBank/DDBJ whole genome shotgun (WGS) entry which is preliminary data.</text>
</comment>
<feature type="transmembrane region" description="Helical" evidence="7">
    <location>
        <begin position="168"/>
        <end position="186"/>
    </location>
</feature>
<dbReference type="PANTHER" id="PTHR31645">
    <property type="entry name" value="OLIGOPEPTIDE TRANSPORTER YGL114W-RELATED"/>
    <property type="match status" value="1"/>
</dbReference>
<reference evidence="8 9" key="1">
    <citation type="submission" date="2013-05" db="EMBL/GenBank/DDBJ databases">
        <title>Genome assembly of Chondromyces apiculatus DSM 436.</title>
        <authorList>
            <person name="Sharma G."/>
            <person name="Khatri I."/>
            <person name="Kaur C."/>
            <person name="Mayilraj S."/>
            <person name="Subramanian S."/>
        </authorList>
    </citation>
    <scope>NUCLEOTIDE SEQUENCE [LARGE SCALE GENOMIC DNA]</scope>
    <source>
        <strain evidence="8 9">DSM 436</strain>
    </source>
</reference>
<dbReference type="GO" id="GO:0035673">
    <property type="term" value="F:oligopeptide transmembrane transporter activity"/>
    <property type="evidence" value="ECO:0007669"/>
    <property type="project" value="InterPro"/>
</dbReference>
<evidence type="ECO:0000313" key="9">
    <source>
        <dbReference type="Proteomes" id="UP000019678"/>
    </source>
</evidence>
<keyword evidence="2" id="KW-0813">Transport</keyword>
<feature type="region of interest" description="Disordered" evidence="6">
    <location>
        <begin position="1"/>
        <end position="44"/>
    </location>
</feature>
<gene>
    <name evidence="8" type="ORF">CAP_4634</name>
</gene>
<feature type="transmembrane region" description="Helical" evidence="7">
    <location>
        <begin position="132"/>
        <end position="156"/>
    </location>
</feature>
<keyword evidence="5 7" id="KW-0472">Membrane</keyword>
<dbReference type="PANTHER" id="PTHR31645:SF0">
    <property type="entry name" value="OLIGOPEPTIDE TRANSPORTER YGL114W-RELATED"/>
    <property type="match status" value="1"/>
</dbReference>
<comment type="subcellular location">
    <subcellularLocation>
        <location evidence="1">Membrane</location>
        <topology evidence="1">Multi-pass membrane protein</topology>
    </subcellularLocation>
</comment>
<dbReference type="GO" id="GO:0016020">
    <property type="term" value="C:membrane"/>
    <property type="evidence" value="ECO:0007669"/>
    <property type="project" value="UniProtKB-SubCell"/>
</dbReference>
<feature type="transmembrane region" description="Helical" evidence="7">
    <location>
        <begin position="771"/>
        <end position="797"/>
    </location>
</feature>
<dbReference type="InterPro" id="IPR045035">
    <property type="entry name" value="YSL-like"/>
</dbReference>
<feature type="transmembrane region" description="Helical" evidence="7">
    <location>
        <begin position="329"/>
        <end position="347"/>
    </location>
</feature>
<dbReference type="AlphaFoldDB" id="A0A017T6E4"/>
<feature type="transmembrane region" description="Helical" evidence="7">
    <location>
        <begin position="490"/>
        <end position="511"/>
    </location>
</feature>
<dbReference type="RefSeq" id="WP_052375655.1">
    <property type="nucleotide sequence ID" value="NZ_ASRX01000035.1"/>
</dbReference>
<evidence type="ECO:0000256" key="5">
    <source>
        <dbReference type="ARBA" id="ARBA00023136"/>
    </source>
</evidence>
<feature type="transmembrane region" description="Helical" evidence="7">
    <location>
        <begin position="442"/>
        <end position="470"/>
    </location>
</feature>
<feature type="transmembrane region" description="Helical" evidence="7">
    <location>
        <begin position="69"/>
        <end position="87"/>
    </location>
</feature>
<evidence type="ECO:0000256" key="2">
    <source>
        <dbReference type="ARBA" id="ARBA00022448"/>
    </source>
</evidence>
<dbReference type="InterPro" id="IPR004813">
    <property type="entry name" value="OPT"/>
</dbReference>
<dbReference type="eggNOG" id="COG1297">
    <property type="taxonomic scope" value="Bacteria"/>
</dbReference>
<feature type="transmembrane region" description="Helical" evidence="7">
    <location>
        <begin position="405"/>
        <end position="422"/>
    </location>
</feature>
<evidence type="ECO:0008006" key="10">
    <source>
        <dbReference type="Google" id="ProtNLM"/>
    </source>
</evidence>
<evidence type="ECO:0000256" key="6">
    <source>
        <dbReference type="SAM" id="MobiDB-lite"/>
    </source>
</evidence>